<evidence type="ECO:0000313" key="3">
    <source>
        <dbReference type="Proteomes" id="UP000004605"/>
    </source>
</evidence>
<keyword evidence="1" id="KW-0812">Transmembrane</keyword>
<protein>
    <submittedName>
        <fullName evidence="2">Uncharacterized protein</fullName>
    </submittedName>
</protein>
<dbReference type="AlphaFoldDB" id="F9S8F2"/>
<dbReference type="EMBL" id="AFWF01000318">
    <property type="protein sequence ID" value="EGU29977.1"/>
    <property type="molecule type" value="Genomic_DNA"/>
</dbReference>
<feature type="transmembrane region" description="Helical" evidence="1">
    <location>
        <begin position="34"/>
        <end position="58"/>
    </location>
</feature>
<proteinExistence type="predicted"/>
<keyword evidence="1" id="KW-1133">Transmembrane helix</keyword>
<reference evidence="2 3" key="1">
    <citation type="journal article" date="2012" name="Int. J. Syst. Evol. Microbiol.">
        <title>Vibrio caribbeanicus sp. nov., isolated from the marine sponge Scleritoderma cyanea.</title>
        <authorList>
            <person name="Hoffmann M."/>
            <person name="Monday S.R."/>
            <person name="Allard M.W."/>
            <person name="Strain E.A."/>
            <person name="Whittaker P."/>
            <person name="Naum M."/>
            <person name="McCarthy P.J."/>
            <person name="Lopez J.V."/>
            <person name="Fischer M."/>
            <person name="Brown E.W."/>
        </authorList>
    </citation>
    <scope>NUCLEOTIDE SEQUENCE [LARGE SCALE GENOMIC DNA]</scope>
    <source>
        <strain evidence="2 3">ATCC 700023</strain>
    </source>
</reference>
<keyword evidence="3" id="KW-1185">Reference proteome</keyword>
<name>F9S8F2_9VIBR</name>
<sequence>HHFRRENEAYFTRLFFYVNNKLDQNNQTVSLQSLWVYFALILGLLPLPLNDFLCASLARRTTNPAKTHLTMDRLTFILPDVRKSLPQLGTVGTHSDSTRTVRLSLIPRLKSRMRAFCEQQMMDANKTLA</sequence>
<accession>F9S8F2</accession>
<keyword evidence="1" id="KW-0472">Membrane</keyword>
<evidence type="ECO:0000313" key="2">
    <source>
        <dbReference type="EMBL" id="EGU29977.1"/>
    </source>
</evidence>
<dbReference type="RefSeq" id="WP_006714749.1">
    <property type="nucleotide sequence ID" value="NZ_AFWF01000318.1"/>
</dbReference>
<gene>
    <name evidence="2" type="ORF">VII00023_08749</name>
</gene>
<organism evidence="2 3">
    <name type="scientific">Vibrio ichthyoenteri ATCC 700023</name>
    <dbReference type="NCBI Taxonomy" id="870968"/>
    <lineage>
        <taxon>Bacteria</taxon>
        <taxon>Pseudomonadati</taxon>
        <taxon>Pseudomonadota</taxon>
        <taxon>Gammaproteobacteria</taxon>
        <taxon>Vibrionales</taxon>
        <taxon>Vibrionaceae</taxon>
        <taxon>Vibrio</taxon>
    </lineage>
</organism>
<comment type="caution">
    <text evidence="2">The sequence shown here is derived from an EMBL/GenBank/DDBJ whole genome shotgun (WGS) entry which is preliminary data.</text>
</comment>
<evidence type="ECO:0000256" key="1">
    <source>
        <dbReference type="SAM" id="Phobius"/>
    </source>
</evidence>
<feature type="non-terminal residue" evidence="2">
    <location>
        <position position="1"/>
    </location>
</feature>
<dbReference type="Proteomes" id="UP000004605">
    <property type="component" value="Unassembled WGS sequence"/>
</dbReference>